<dbReference type="Gene3D" id="4.10.70.10">
    <property type="entry name" value="Disintegrin domain"/>
    <property type="match status" value="1"/>
</dbReference>
<keyword evidence="2" id="KW-0812">Transmembrane</keyword>
<feature type="binding site" evidence="7">
    <location>
        <position position="32"/>
    </location>
    <ligand>
        <name>Zn(2+)</name>
        <dbReference type="ChEBI" id="CHEBI:29105"/>
        <note>catalytic</note>
    </ligand>
</feature>
<dbReference type="SUPFAM" id="SSF57552">
    <property type="entry name" value="Blood coagulation inhibitor (disintegrin)"/>
    <property type="match status" value="1"/>
</dbReference>
<dbReference type="GO" id="GO:0004222">
    <property type="term" value="F:metalloendopeptidase activity"/>
    <property type="evidence" value="ECO:0007669"/>
    <property type="project" value="InterPro"/>
</dbReference>
<dbReference type="Pfam" id="PF08516">
    <property type="entry name" value="ADAM_CR"/>
    <property type="match status" value="1"/>
</dbReference>
<keyword evidence="6" id="KW-0245">EGF-like domain</keyword>
<feature type="region of interest" description="Disordered" evidence="8">
    <location>
        <begin position="382"/>
        <end position="414"/>
    </location>
</feature>
<feature type="disulfide bond" evidence="5">
    <location>
        <begin position="131"/>
        <end position="151"/>
    </location>
</feature>
<feature type="disulfide bond" evidence="6">
    <location>
        <begin position="309"/>
        <end position="319"/>
    </location>
</feature>
<dbReference type="PROSITE" id="PS50026">
    <property type="entry name" value="EGF_3"/>
    <property type="match status" value="1"/>
</dbReference>
<dbReference type="AlphaFoldDB" id="A0A3B4GIR2"/>
<comment type="caution">
    <text evidence="6">Lacks conserved residue(s) required for the propagation of feature annotation.</text>
</comment>
<feature type="disulfide bond" evidence="6">
    <location>
        <begin position="327"/>
        <end position="336"/>
    </location>
</feature>
<dbReference type="GeneTree" id="ENSGT00940000158971"/>
<keyword evidence="7" id="KW-0479">Metal-binding</keyword>
<evidence type="ECO:0000259" key="9">
    <source>
        <dbReference type="PROSITE" id="PS50026"/>
    </source>
</evidence>
<feature type="compositionally biased region" description="Polar residues" evidence="8">
    <location>
        <begin position="404"/>
        <end position="414"/>
    </location>
</feature>
<dbReference type="GO" id="GO:0046872">
    <property type="term" value="F:metal ion binding"/>
    <property type="evidence" value="ECO:0007669"/>
    <property type="project" value="UniProtKB-KW"/>
</dbReference>
<keyword evidence="3" id="KW-1133">Transmembrane helix</keyword>
<dbReference type="SMART" id="SM00608">
    <property type="entry name" value="ACR"/>
    <property type="match status" value="1"/>
</dbReference>
<evidence type="ECO:0000256" key="1">
    <source>
        <dbReference type="ARBA" id="ARBA00004167"/>
    </source>
</evidence>
<dbReference type="InterPro" id="IPR036436">
    <property type="entry name" value="Disintegrin_dom_sf"/>
</dbReference>
<feature type="binding site" evidence="7">
    <location>
        <position position="42"/>
    </location>
    <ligand>
        <name>Zn(2+)</name>
        <dbReference type="ChEBI" id="CHEBI:29105"/>
        <note>catalytic</note>
    </ligand>
</feature>
<dbReference type="Ensembl" id="ENSPNYT00000022546.1">
    <property type="protein sequence ID" value="ENSPNYP00000022009.1"/>
    <property type="gene ID" value="ENSPNYG00000016507.1"/>
</dbReference>
<evidence type="ECO:0000256" key="7">
    <source>
        <dbReference type="PROSITE-ProRule" id="PRU00276"/>
    </source>
</evidence>
<evidence type="ECO:0000259" key="10">
    <source>
        <dbReference type="PROSITE" id="PS50214"/>
    </source>
</evidence>
<evidence type="ECO:0000256" key="2">
    <source>
        <dbReference type="ARBA" id="ARBA00022692"/>
    </source>
</evidence>
<dbReference type="Gene3D" id="3.40.390.10">
    <property type="entry name" value="Collagenase (Catalytic Domain)"/>
    <property type="match status" value="1"/>
</dbReference>
<feature type="binding site" evidence="7">
    <location>
        <position position="36"/>
    </location>
    <ligand>
        <name>Zn(2+)</name>
        <dbReference type="ChEBI" id="CHEBI:29105"/>
        <note>catalytic</note>
    </ligand>
</feature>
<evidence type="ECO:0000259" key="11">
    <source>
        <dbReference type="PROSITE" id="PS50215"/>
    </source>
</evidence>
<organism evidence="12">
    <name type="scientific">Pundamilia nyererei</name>
    <dbReference type="NCBI Taxonomy" id="303518"/>
    <lineage>
        <taxon>Eukaryota</taxon>
        <taxon>Metazoa</taxon>
        <taxon>Chordata</taxon>
        <taxon>Craniata</taxon>
        <taxon>Vertebrata</taxon>
        <taxon>Euteleostomi</taxon>
        <taxon>Actinopterygii</taxon>
        <taxon>Neopterygii</taxon>
        <taxon>Teleostei</taxon>
        <taxon>Neoteleostei</taxon>
        <taxon>Acanthomorphata</taxon>
        <taxon>Ovalentaria</taxon>
        <taxon>Cichlomorphae</taxon>
        <taxon>Cichliformes</taxon>
        <taxon>Cichlidae</taxon>
        <taxon>African cichlids</taxon>
        <taxon>Pseudocrenilabrinae</taxon>
        <taxon>Haplochromini</taxon>
        <taxon>Pundamilia</taxon>
    </lineage>
</organism>
<feature type="domain" description="Peptidase M12B" evidence="11">
    <location>
        <begin position="1"/>
        <end position="95"/>
    </location>
</feature>
<dbReference type="GO" id="GO:0016020">
    <property type="term" value="C:membrane"/>
    <property type="evidence" value="ECO:0007669"/>
    <property type="project" value="UniProtKB-SubCell"/>
</dbReference>
<evidence type="ECO:0000256" key="5">
    <source>
        <dbReference type="PROSITE-ProRule" id="PRU00068"/>
    </source>
</evidence>
<evidence type="ECO:0000256" key="8">
    <source>
        <dbReference type="SAM" id="MobiDB-lite"/>
    </source>
</evidence>
<dbReference type="InterPro" id="IPR000742">
    <property type="entry name" value="EGF"/>
</dbReference>
<dbReference type="InterPro" id="IPR006586">
    <property type="entry name" value="ADAM_Cys-rich"/>
</dbReference>
<name>A0A3B4GIR2_9CICH</name>
<dbReference type="Pfam" id="PF01421">
    <property type="entry name" value="Reprolysin"/>
    <property type="match status" value="1"/>
</dbReference>
<feature type="active site" evidence="7">
    <location>
        <position position="33"/>
    </location>
</feature>
<dbReference type="PANTHER" id="PTHR11905">
    <property type="entry name" value="ADAM A DISINTEGRIN AND METALLOPROTEASE DOMAIN"/>
    <property type="match status" value="1"/>
</dbReference>
<feature type="domain" description="Disintegrin" evidence="10">
    <location>
        <begin position="103"/>
        <end position="159"/>
    </location>
</feature>
<proteinExistence type="predicted"/>
<protein>
    <submittedName>
        <fullName evidence="12">Disintegrin and metalloproteinase domain-containing protein 19-like</fullName>
    </submittedName>
</protein>
<evidence type="ECO:0000256" key="3">
    <source>
        <dbReference type="ARBA" id="ARBA00022989"/>
    </source>
</evidence>
<dbReference type="GO" id="GO:0006508">
    <property type="term" value="P:proteolysis"/>
    <property type="evidence" value="ECO:0007669"/>
    <property type="project" value="InterPro"/>
</dbReference>
<accession>A0A3B4GIR2</accession>
<evidence type="ECO:0000256" key="4">
    <source>
        <dbReference type="ARBA" id="ARBA00023136"/>
    </source>
</evidence>
<dbReference type="InterPro" id="IPR001762">
    <property type="entry name" value="Disintegrin_dom"/>
</dbReference>
<dbReference type="PROSITE" id="PS01186">
    <property type="entry name" value="EGF_2"/>
    <property type="match status" value="1"/>
</dbReference>
<dbReference type="PROSITE" id="PS50215">
    <property type="entry name" value="ADAM_MEPRO"/>
    <property type="match status" value="1"/>
</dbReference>
<evidence type="ECO:0000256" key="6">
    <source>
        <dbReference type="PROSITE-ProRule" id="PRU00076"/>
    </source>
</evidence>
<dbReference type="SUPFAM" id="SSF55486">
    <property type="entry name" value="Metalloproteases ('zincins'), catalytic domain"/>
    <property type="match status" value="1"/>
</dbReference>
<dbReference type="PANTHER" id="PTHR11905:SF38">
    <property type="entry name" value="DISINTEGRIN AND METALLOPROTEINASE DOMAIN-CONTAINING PROTEIN 33"/>
    <property type="match status" value="1"/>
</dbReference>
<feature type="domain" description="EGF-like" evidence="9">
    <location>
        <begin position="305"/>
        <end position="337"/>
    </location>
</feature>
<evidence type="ECO:0000313" key="12">
    <source>
        <dbReference type="Ensembl" id="ENSPNYP00000022009.1"/>
    </source>
</evidence>
<reference evidence="12" key="1">
    <citation type="submission" date="2023-09" db="UniProtKB">
        <authorList>
            <consortium name="Ensembl"/>
        </authorList>
    </citation>
    <scope>IDENTIFICATION</scope>
</reference>
<dbReference type="InterPro" id="IPR001590">
    <property type="entry name" value="Peptidase_M12B"/>
</dbReference>
<comment type="subcellular location">
    <subcellularLocation>
        <location evidence="1">Membrane</location>
        <topology evidence="1">Single-pass membrane protein</topology>
    </subcellularLocation>
</comment>
<dbReference type="PROSITE" id="PS50214">
    <property type="entry name" value="DISINTEGRIN_2"/>
    <property type="match status" value="1"/>
</dbReference>
<keyword evidence="4" id="KW-0472">Membrane</keyword>
<keyword evidence="7" id="KW-0862">Zinc</keyword>
<dbReference type="InterPro" id="IPR024079">
    <property type="entry name" value="MetalloPept_cat_dom_sf"/>
</dbReference>
<dbReference type="SMART" id="SM00050">
    <property type="entry name" value="DISIN"/>
    <property type="match status" value="1"/>
</dbReference>
<feature type="compositionally biased region" description="Pro residues" evidence="8">
    <location>
        <begin position="390"/>
        <end position="400"/>
    </location>
</feature>
<sequence>MAPLEGMCSLENSGGINDHSELSIGAAATMAHEIGHNFGMSHDHDSCCVEATADQGGCVMAAATHPFPRVFSYCSKRDLDRYFQKGGGMCLYNIPNMNNLVGGKKCGNGFVEDGEECDCGEPDLKQAGTMCRRPAGACDLPEYCTGASPYCPANVYLLDGSSCQYGMAYCYNGMCLTHEQQCLQLWGYAQPAHDVCFEDVNAAGNDFGNCGKDEYGTYVKCKKDAKCGKIQCHSAATKPKGTNAVSIDTTIKTGGTEVKCRGTYVYSTQDGQGDLPDPGLVMTGTKCGEGKVCRDRRCQNASFTELETCLARCHNNGVCNSNGNCHCNQGWAPPFCEKPGLGGSVDSGPVQYGADKQKNGHLNPAFHLKVVGPINTVNGHKGVSELQPTPKFPPQRPLPLSPTRAVSPQVSPVPTSLSKVPPGLLVMMPSAAGPKPVGKVSAIPPLRAI</sequence>
<keyword evidence="6" id="KW-1015">Disulfide bond</keyword>